<dbReference type="PROSITE" id="PS00893">
    <property type="entry name" value="NUDIX_BOX"/>
    <property type="match status" value="1"/>
</dbReference>
<comment type="similarity">
    <text evidence="2">Belongs to the Nudix hydrolase family.</text>
</comment>
<dbReference type="AlphaFoldDB" id="A0A1E4RKT7"/>
<evidence type="ECO:0000256" key="3">
    <source>
        <dbReference type="ARBA" id="ARBA00022723"/>
    </source>
</evidence>
<proteinExistence type="inferred from homology"/>
<dbReference type="Gene3D" id="3.90.79.10">
    <property type="entry name" value="Nucleoside Triphosphate Pyrophosphohydrolase"/>
    <property type="match status" value="1"/>
</dbReference>
<evidence type="ECO:0000259" key="6">
    <source>
        <dbReference type="PROSITE" id="PS51462"/>
    </source>
</evidence>
<dbReference type="PANTHER" id="PTHR43758:SF2">
    <property type="entry name" value="OXIDIZED PURINE NUCLEOSIDE TRIPHOSPHATE HYDROLASE"/>
    <property type="match status" value="1"/>
</dbReference>
<evidence type="ECO:0000256" key="4">
    <source>
        <dbReference type="ARBA" id="ARBA00022801"/>
    </source>
</evidence>
<dbReference type="PROSITE" id="PS51462">
    <property type="entry name" value="NUDIX"/>
    <property type="match status" value="1"/>
</dbReference>
<evidence type="ECO:0000256" key="1">
    <source>
        <dbReference type="ARBA" id="ARBA00001946"/>
    </source>
</evidence>
<dbReference type="GO" id="GO:0016818">
    <property type="term" value="F:hydrolase activity, acting on acid anhydrides, in phosphorus-containing anhydrides"/>
    <property type="evidence" value="ECO:0007669"/>
    <property type="project" value="TreeGrafter"/>
</dbReference>
<gene>
    <name evidence="7" type="ORF">HYPBUDRAFT_107795</name>
</gene>
<dbReference type="RefSeq" id="XP_020076946.1">
    <property type="nucleotide sequence ID" value="XM_020218584.1"/>
</dbReference>
<dbReference type="GO" id="GO:0005737">
    <property type="term" value="C:cytoplasm"/>
    <property type="evidence" value="ECO:0007669"/>
    <property type="project" value="TreeGrafter"/>
</dbReference>
<evidence type="ECO:0000256" key="5">
    <source>
        <dbReference type="ARBA" id="ARBA00022842"/>
    </source>
</evidence>
<name>A0A1E4RKT7_9ASCO</name>
<dbReference type="OrthoDB" id="447842at2759"/>
<dbReference type="Proteomes" id="UP000095085">
    <property type="component" value="Unassembled WGS sequence"/>
</dbReference>
<evidence type="ECO:0000313" key="8">
    <source>
        <dbReference type="Proteomes" id="UP000095085"/>
    </source>
</evidence>
<dbReference type="InterPro" id="IPR015797">
    <property type="entry name" value="NUDIX_hydrolase-like_dom_sf"/>
</dbReference>
<comment type="cofactor">
    <cofactor evidence="1">
        <name>Mg(2+)</name>
        <dbReference type="ChEBI" id="CHEBI:18420"/>
    </cofactor>
</comment>
<dbReference type="InterPro" id="IPR020084">
    <property type="entry name" value="NUDIX_hydrolase_CS"/>
</dbReference>
<evidence type="ECO:0000256" key="2">
    <source>
        <dbReference type="ARBA" id="ARBA00005582"/>
    </source>
</evidence>
<dbReference type="CDD" id="cd18886">
    <property type="entry name" value="NUDIX_MutT_Nudt1"/>
    <property type="match status" value="1"/>
</dbReference>
<keyword evidence="5" id="KW-0460">Magnesium</keyword>
<accession>A0A1E4RKT7</accession>
<dbReference type="STRING" id="984485.A0A1E4RKT7"/>
<dbReference type="EMBL" id="KV454540">
    <property type="protein sequence ID" value="ODV67879.1"/>
    <property type="molecule type" value="Genomic_DNA"/>
</dbReference>
<keyword evidence="4" id="KW-0378">Hydrolase</keyword>
<evidence type="ECO:0000313" key="7">
    <source>
        <dbReference type="EMBL" id="ODV67879.1"/>
    </source>
</evidence>
<reference evidence="8" key="1">
    <citation type="submission" date="2016-05" db="EMBL/GenBank/DDBJ databases">
        <title>Comparative genomics of biotechnologically important yeasts.</title>
        <authorList>
            <consortium name="DOE Joint Genome Institute"/>
            <person name="Riley R."/>
            <person name="Haridas S."/>
            <person name="Wolfe K.H."/>
            <person name="Lopes M.R."/>
            <person name="Hittinger C.T."/>
            <person name="Goker M."/>
            <person name="Salamov A."/>
            <person name="Wisecaver J."/>
            <person name="Long T.M."/>
            <person name="Aerts A.L."/>
            <person name="Barry K."/>
            <person name="Choi C."/>
            <person name="Clum A."/>
            <person name="Coughlan A.Y."/>
            <person name="Deshpande S."/>
            <person name="Douglass A.P."/>
            <person name="Hanson S.J."/>
            <person name="Klenk H.-P."/>
            <person name="Labutti K."/>
            <person name="Lapidus A."/>
            <person name="Lindquist E."/>
            <person name="Lipzen A."/>
            <person name="Meier-Kolthoff J.P."/>
            <person name="Ohm R.A."/>
            <person name="Otillar R.P."/>
            <person name="Pangilinan J."/>
            <person name="Peng Y."/>
            <person name="Rokas A."/>
            <person name="Rosa C.A."/>
            <person name="Scheuner C."/>
            <person name="Sibirny A.A."/>
            <person name="Slot J.C."/>
            <person name="Stielow J.B."/>
            <person name="Sun H."/>
            <person name="Kurtzman C.P."/>
            <person name="Blackwell M."/>
            <person name="Grigoriev I.V."/>
            <person name="Jeffries T.W."/>
        </authorList>
    </citation>
    <scope>NUCLEOTIDE SEQUENCE [LARGE SCALE GENOMIC DNA]</scope>
    <source>
        <strain evidence="8">NRRL Y-1933</strain>
    </source>
</reference>
<feature type="domain" description="Nudix hydrolase" evidence="6">
    <location>
        <begin position="4"/>
        <end position="144"/>
    </location>
</feature>
<organism evidence="7 8">
    <name type="scientific">Hyphopichia burtonii NRRL Y-1933</name>
    <dbReference type="NCBI Taxonomy" id="984485"/>
    <lineage>
        <taxon>Eukaryota</taxon>
        <taxon>Fungi</taxon>
        <taxon>Dikarya</taxon>
        <taxon>Ascomycota</taxon>
        <taxon>Saccharomycotina</taxon>
        <taxon>Pichiomycetes</taxon>
        <taxon>Debaryomycetaceae</taxon>
        <taxon>Hyphopichia</taxon>
    </lineage>
</organism>
<keyword evidence="8" id="KW-1185">Reference proteome</keyword>
<dbReference type="GeneID" id="30993134"/>
<protein>
    <recommendedName>
        <fullName evidence="6">Nudix hydrolase domain-containing protein</fullName>
    </recommendedName>
</protein>
<keyword evidence="3" id="KW-0479">Metal-binding</keyword>
<dbReference type="PANTHER" id="PTHR43758">
    <property type="entry name" value="7,8-DIHYDRO-8-OXOGUANINE TRIPHOSPHATASE"/>
    <property type="match status" value="1"/>
</dbReference>
<dbReference type="SUPFAM" id="SSF55811">
    <property type="entry name" value="Nudix"/>
    <property type="match status" value="1"/>
</dbReference>
<dbReference type="InterPro" id="IPR000086">
    <property type="entry name" value="NUDIX_hydrolase_dom"/>
</dbReference>
<sequence length="178" mass="21086">MTKSYYKYTLGFIRNVATNSVLLLNRQKKPWMGRWNGVGGKLDLEETPLQCIQRETLEETGLDLDQDQFIDCGVMRWFVDDEDFNGVHIFVADLNNEQFEKFPKTPFVYCHEGILDWKHWDWILDNDNVGIVDNIQIIFKHIFNEDHNSQDLYVAKYHQQKLTSCVYYRKGQVTNPDL</sequence>
<dbReference type="GO" id="GO:0046872">
    <property type="term" value="F:metal ion binding"/>
    <property type="evidence" value="ECO:0007669"/>
    <property type="project" value="UniProtKB-KW"/>
</dbReference>
<dbReference type="Pfam" id="PF00293">
    <property type="entry name" value="NUDIX"/>
    <property type="match status" value="1"/>
</dbReference>